<keyword evidence="3" id="KW-1185">Reference proteome</keyword>
<proteinExistence type="predicted"/>
<dbReference type="Proteomes" id="UP000719766">
    <property type="component" value="Unassembled WGS sequence"/>
</dbReference>
<dbReference type="OrthoDB" id="2611774at2759"/>
<dbReference type="AlphaFoldDB" id="A0A9P7DKU3"/>
<dbReference type="GeneID" id="64603353"/>
<dbReference type="RefSeq" id="XP_041162448.1">
    <property type="nucleotide sequence ID" value="XM_041309589.1"/>
</dbReference>
<gene>
    <name evidence="2" type="ORF">HD556DRAFT_1535112</name>
</gene>
<protein>
    <submittedName>
        <fullName evidence="2">Uncharacterized protein</fullName>
    </submittedName>
</protein>
<evidence type="ECO:0000313" key="2">
    <source>
        <dbReference type="EMBL" id="KAG1797338.1"/>
    </source>
</evidence>
<dbReference type="EMBL" id="JABBWE010000016">
    <property type="protein sequence ID" value="KAG1797338.1"/>
    <property type="molecule type" value="Genomic_DNA"/>
</dbReference>
<evidence type="ECO:0000256" key="1">
    <source>
        <dbReference type="SAM" id="MobiDB-lite"/>
    </source>
</evidence>
<reference evidence="2" key="1">
    <citation type="journal article" date="2020" name="New Phytol.">
        <title>Comparative genomics reveals dynamic genome evolution in host specialist ectomycorrhizal fungi.</title>
        <authorList>
            <person name="Lofgren L.A."/>
            <person name="Nguyen N.H."/>
            <person name="Vilgalys R."/>
            <person name="Ruytinx J."/>
            <person name="Liao H.L."/>
            <person name="Branco S."/>
            <person name="Kuo A."/>
            <person name="LaButti K."/>
            <person name="Lipzen A."/>
            <person name="Andreopoulos W."/>
            <person name="Pangilinan J."/>
            <person name="Riley R."/>
            <person name="Hundley H."/>
            <person name="Na H."/>
            <person name="Barry K."/>
            <person name="Grigoriev I.V."/>
            <person name="Stajich J.E."/>
            <person name="Kennedy P.G."/>
        </authorList>
    </citation>
    <scope>NUCLEOTIDE SEQUENCE</scope>
    <source>
        <strain evidence="2">S12</strain>
    </source>
</reference>
<comment type="caution">
    <text evidence="2">The sequence shown here is derived from an EMBL/GenBank/DDBJ whole genome shotgun (WGS) entry which is preliminary data.</text>
</comment>
<evidence type="ECO:0000313" key="3">
    <source>
        <dbReference type="Proteomes" id="UP000719766"/>
    </source>
</evidence>
<feature type="region of interest" description="Disordered" evidence="1">
    <location>
        <begin position="68"/>
        <end position="87"/>
    </location>
</feature>
<sequence length="172" mass="19539">MLITNTEDHLDLANRTSFFHDNVVVLEINNMLSGWPTYTLDFTLEHPGPLKIILWLKDAVEFRMIEDKDSDDEADEQAKSESQPVAEDPDTTMVSLMVLAGTQTCISAKPVVLHVIPTDPPSIVRIQKKFQDEHDYMWPPRRGFRESSTTMRITQIDALMTLPTAVEALKLD</sequence>
<organism evidence="2 3">
    <name type="scientific">Suillus plorans</name>
    <dbReference type="NCBI Taxonomy" id="116603"/>
    <lineage>
        <taxon>Eukaryota</taxon>
        <taxon>Fungi</taxon>
        <taxon>Dikarya</taxon>
        <taxon>Basidiomycota</taxon>
        <taxon>Agaricomycotina</taxon>
        <taxon>Agaricomycetes</taxon>
        <taxon>Agaricomycetidae</taxon>
        <taxon>Boletales</taxon>
        <taxon>Suillineae</taxon>
        <taxon>Suillaceae</taxon>
        <taxon>Suillus</taxon>
    </lineage>
</organism>
<accession>A0A9P7DKU3</accession>
<name>A0A9P7DKU3_9AGAM</name>